<comment type="similarity">
    <text evidence="7">Belongs to the glycosyltransferase 87 family.</text>
</comment>
<feature type="region of interest" description="Disordered" evidence="8">
    <location>
        <begin position="1"/>
        <end position="20"/>
    </location>
</feature>
<proteinExistence type="inferred from homology"/>
<gene>
    <name evidence="10" type="ORF">E6W39_17650</name>
</gene>
<evidence type="ECO:0000256" key="2">
    <source>
        <dbReference type="ARBA" id="ARBA00022475"/>
    </source>
</evidence>
<feature type="transmembrane region" description="Helical" evidence="9">
    <location>
        <begin position="64"/>
        <end position="84"/>
    </location>
</feature>
<feature type="transmembrane region" description="Helical" evidence="9">
    <location>
        <begin position="90"/>
        <end position="111"/>
    </location>
</feature>
<accession>A0A540W5U4</accession>
<keyword evidence="6 9" id="KW-0472">Membrane</keyword>
<comment type="caution">
    <text evidence="10">The sequence shown here is derived from an EMBL/GenBank/DDBJ whole genome shotgun (WGS) entry which is preliminary data.</text>
</comment>
<name>A0A540W5U4_9ACTN</name>
<feature type="transmembrane region" description="Helical" evidence="9">
    <location>
        <begin position="311"/>
        <end position="328"/>
    </location>
</feature>
<feature type="transmembrane region" description="Helical" evidence="9">
    <location>
        <begin position="401"/>
        <end position="423"/>
    </location>
</feature>
<keyword evidence="2" id="KW-1003">Cell membrane</keyword>
<dbReference type="OrthoDB" id="3867445at2"/>
<feature type="transmembrane region" description="Helical" evidence="9">
    <location>
        <begin position="118"/>
        <end position="138"/>
    </location>
</feature>
<dbReference type="AlphaFoldDB" id="A0A540W5U4"/>
<keyword evidence="5 9" id="KW-1133">Transmembrane helix</keyword>
<dbReference type="GO" id="GO:0005886">
    <property type="term" value="C:plasma membrane"/>
    <property type="evidence" value="ECO:0007669"/>
    <property type="project" value="UniProtKB-SubCell"/>
</dbReference>
<dbReference type="GO" id="GO:0016758">
    <property type="term" value="F:hexosyltransferase activity"/>
    <property type="evidence" value="ECO:0007669"/>
    <property type="project" value="InterPro"/>
</dbReference>
<keyword evidence="3" id="KW-0808">Transferase</keyword>
<evidence type="ECO:0000256" key="4">
    <source>
        <dbReference type="ARBA" id="ARBA00022692"/>
    </source>
</evidence>
<feature type="transmembrane region" description="Helical" evidence="9">
    <location>
        <begin position="370"/>
        <end position="389"/>
    </location>
</feature>
<protein>
    <submittedName>
        <fullName evidence="10">DUF2029 domain-containing protein</fullName>
    </submittedName>
</protein>
<keyword evidence="11" id="KW-1185">Reference proteome</keyword>
<feature type="transmembrane region" description="Helical" evidence="9">
    <location>
        <begin position="272"/>
        <end position="299"/>
    </location>
</feature>
<organism evidence="10 11">
    <name type="scientific">Kitasatospora acidiphila</name>
    <dbReference type="NCBI Taxonomy" id="2567942"/>
    <lineage>
        <taxon>Bacteria</taxon>
        <taxon>Bacillati</taxon>
        <taxon>Actinomycetota</taxon>
        <taxon>Actinomycetes</taxon>
        <taxon>Kitasatosporales</taxon>
        <taxon>Streptomycetaceae</taxon>
        <taxon>Kitasatospora</taxon>
    </lineage>
</organism>
<dbReference type="InterPro" id="IPR018584">
    <property type="entry name" value="GT87"/>
</dbReference>
<keyword evidence="4 9" id="KW-0812">Transmembrane</keyword>
<dbReference type="EMBL" id="VIGB01000003">
    <property type="protein sequence ID" value="TQF03724.1"/>
    <property type="molecule type" value="Genomic_DNA"/>
</dbReference>
<feature type="compositionally biased region" description="Basic residues" evidence="8">
    <location>
        <begin position="1"/>
        <end position="14"/>
    </location>
</feature>
<evidence type="ECO:0000256" key="9">
    <source>
        <dbReference type="SAM" id="Phobius"/>
    </source>
</evidence>
<feature type="transmembrane region" description="Helical" evidence="9">
    <location>
        <begin position="233"/>
        <end position="266"/>
    </location>
</feature>
<evidence type="ECO:0000256" key="8">
    <source>
        <dbReference type="SAM" id="MobiDB-lite"/>
    </source>
</evidence>
<sequence>MTPRHPSGRRRPAVRRPTLPTMVSARSAGAPVLPHQNQDRWNPRPAPWRGRAAATAIRLGRRRWVRLLLCLAAAGWAAAFPLVSRLANQRLWGTLAAPAYLLAGAAVLLLPRRIAARAAAAAALLGAVLLPLAVLAVGSRAQSEVGVVERSARLLLHTGTPYLPHPAAVTEFDPYLPGMALFGLPRALLGRGGPAALLIGDARVWFALAFLGGLAGSWRLLGRGPWRSALLPLLLLTGSPVIALSLAVGGVDLPLIGVCCLGLALAARGRATAAGVVLALACVLKWTVWPALPVAVLLLRQRGGWRPAVRAAVIAVAAVLAVLLPFALTRPQDLWLQVVRYPLGLTAVHTPAGSPLPGKLLAELGPAGRIAALALLLAGGLAVAGWVLLRPPTGAVAAADRLAAGLTVAFLMAPAARFGYLALPAVLVGWPRLAGLGRNGRGARRALTVDRESGTVGG</sequence>
<evidence type="ECO:0000256" key="5">
    <source>
        <dbReference type="ARBA" id="ARBA00022989"/>
    </source>
</evidence>
<evidence type="ECO:0000256" key="1">
    <source>
        <dbReference type="ARBA" id="ARBA00004651"/>
    </source>
</evidence>
<feature type="transmembrane region" description="Helical" evidence="9">
    <location>
        <begin position="204"/>
        <end position="221"/>
    </location>
</feature>
<reference evidence="10 11" key="1">
    <citation type="submission" date="2019-06" db="EMBL/GenBank/DDBJ databases">
        <title>Description of Kitasatospora acidophila sp. nov. isolated from pine grove soil, and reclassification of Streptomyces novaecaesareae to Kitasatospora novaeceasareae comb. nov.</title>
        <authorList>
            <person name="Kim M.J."/>
        </authorList>
    </citation>
    <scope>NUCLEOTIDE SEQUENCE [LARGE SCALE GENOMIC DNA]</scope>
    <source>
        <strain evidence="10 11">MMS16-CNU292</strain>
    </source>
</reference>
<dbReference type="Proteomes" id="UP000319103">
    <property type="component" value="Unassembled WGS sequence"/>
</dbReference>
<evidence type="ECO:0000313" key="10">
    <source>
        <dbReference type="EMBL" id="TQF03724.1"/>
    </source>
</evidence>
<evidence type="ECO:0000256" key="7">
    <source>
        <dbReference type="ARBA" id="ARBA00024033"/>
    </source>
</evidence>
<comment type="subcellular location">
    <subcellularLocation>
        <location evidence="1">Cell membrane</location>
        <topology evidence="1">Multi-pass membrane protein</topology>
    </subcellularLocation>
</comment>
<dbReference type="Pfam" id="PF09594">
    <property type="entry name" value="GT87"/>
    <property type="match status" value="1"/>
</dbReference>
<evidence type="ECO:0000313" key="11">
    <source>
        <dbReference type="Proteomes" id="UP000319103"/>
    </source>
</evidence>
<evidence type="ECO:0000256" key="6">
    <source>
        <dbReference type="ARBA" id="ARBA00023136"/>
    </source>
</evidence>
<evidence type="ECO:0000256" key="3">
    <source>
        <dbReference type="ARBA" id="ARBA00022679"/>
    </source>
</evidence>